<name>A0A4S4MZS7_9APHY</name>
<evidence type="ECO:0000313" key="3">
    <source>
        <dbReference type="Proteomes" id="UP000308730"/>
    </source>
</evidence>
<keyword evidence="3" id="KW-1185">Reference proteome</keyword>
<comment type="caution">
    <text evidence="2">The sequence shown here is derived from an EMBL/GenBank/DDBJ whole genome shotgun (WGS) entry which is preliminary data.</text>
</comment>
<evidence type="ECO:0000313" key="2">
    <source>
        <dbReference type="EMBL" id="THH32064.1"/>
    </source>
</evidence>
<organism evidence="2 3">
    <name type="scientific">Antrodiella citrinella</name>
    <dbReference type="NCBI Taxonomy" id="2447956"/>
    <lineage>
        <taxon>Eukaryota</taxon>
        <taxon>Fungi</taxon>
        <taxon>Dikarya</taxon>
        <taxon>Basidiomycota</taxon>
        <taxon>Agaricomycotina</taxon>
        <taxon>Agaricomycetes</taxon>
        <taxon>Polyporales</taxon>
        <taxon>Steccherinaceae</taxon>
        <taxon>Antrodiella</taxon>
    </lineage>
</organism>
<evidence type="ECO:0000256" key="1">
    <source>
        <dbReference type="SAM" id="MobiDB-lite"/>
    </source>
</evidence>
<dbReference type="EMBL" id="SGPM01000030">
    <property type="protein sequence ID" value="THH32064.1"/>
    <property type="molecule type" value="Genomic_DNA"/>
</dbReference>
<gene>
    <name evidence="2" type="ORF">EUX98_g2102</name>
</gene>
<feature type="region of interest" description="Disordered" evidence="1">
    <location>
        <begin position="370"/>
        <end position="414"/>
    </location>
</feature>
<accession>A0A4S4MZS7</accession>
<dbReference type="Proteomes" id="UP000308730">
    <property type="component" value="Unassembled WGS sequence"/>
</dbReference>
<sequence length="484" mass="52724">MLLSRILAPQQPHSSFGVPAPYHHPQFTYPDINYNVSCKSPFAASPKRDFWGQPILSVNWLDVDNAMSQNNNDASTISYAHVQQRETTTTTTVATNSGNTFPGLALAADTGNARAQHQKQTDYGESGASFPPPPDVGKVDFFGYPIQCDTNVVVWDVSVSRNDAPVGEDGRRVEDNLNVALQCAENVLAPAGNAFHFGGFDVSPAHAPPASDPDPCWAPGSNLRGIKRVQTSSQPLPVMPMPGGNKHQYTSELISDDDEVLAANWRMKQEVKRNNHLQLLENLVEDAASLIPIPIPVASPYIAAPIPIRPVHINLLELDAAPARRTKQKYAHLRDRVIPPRALDMTLCDVQMEKERDAFGPRIEIIVGEVDRSASSPSSSSSSSSDDFSSSDTTSSNEIERRTPSDSEQSLTSHPTEVSDLAVCFAQKSKIGCHRVPKVENCVGTRSSSSASVDPIAEGFPKVFKGKPLVGRFAKFRHSVVRWL</sequence>
<dbReference type="OrthoDB" id="10649907at2759"/>
<reference evidence="2 3" key="1">
    <citation type="submission" date="2019-02" db="EMBL/GenBank/DDBJ databases">
        <title>Genome sequencing of the rare red list fungi Antrodiella citrinella (Flaviporus citrinellus).</title>
        <authorList>
            <person name="Buettner E."/>
            <person name="Kellner H."/>
        </authorList>
    </citation>
    <scope>NUCLEOTIDE SEQUENCE [LARGE SCALE GENOMIC DNA]</scope>
    <source>
        <strain evidence="2 3">DSM 108506</strain>
    </source>
</reference>
<dbReference type="AlphaFoldDB" id="A0A4S4MZS7"/>
<proteinExistence type="predicted"/>
<protein>
    <submittedName>
        <fullName evidence="2">Uncharacterized protein</fullName>
    </submittedName>
</protein>
<feature type="compositionally biased region" description="Low complexity" evidence="1">
    <location>
        <begin position="373"/>
        <end position="396"/>
    </location>
</feature>